<evidence type="ECO:0000256" key="14">
    <source>
        <dbReference type="RuleBase" id="RU362085"/>
    </source>
</evidence>
<dbReference type="Proteomes" id="UP000548632">
    <property type="component" value="Unassembled WGS sequence"/>
</dbReference>
<dbReference type="GO" id="GO:0005829">
    <property type="term" value="C:cytosol"/>
    <property type="evidence" value="ECO:0007669"/>
    <property type="project" value="TreeGrafter"/>
</dbReference>
<evidence type="ECO:0000256" key="13">
    <source>
        <dbReference type="NCBIfam" id="TIGR00665"/>
    </source>
</evidence>
<dbReference type="InterPro" id="IPR016136">
    <property type="entry name" value="DNA_helicase_N/primase_C"/>
</dbReference>
<dbReference type="Pfam" id="PF03796">
    <property type="entry name" value="DnaB_C"/>
    <property type="match status" value="1"/>
</dbReference>
<dbReference type="Gene3D" id="2.170.16.10">
    <property type="entry name" value="Hedgehog/Intein (Hint) domain"/>
    <property type="match status" value="1"/>
</dbReference>
<evidence type="ECO:0000313" key="18">
    <source>
        <dbReference type="Proteomes" id="UP000548632"/>
    </source>
</evidence>
<dbReference type="PROSITE" id="PS50819">
    <property type="entry name" value="INTEIN_ENDONUCLEASE"/>
    <property type="match status" value="1"/>
</dbReference>
<dbReference type="GO" id="GO:0003677">
    <property type="term" value="F:DNA binding"/>
    <property type="evidence" value="ECO:0007669"/>
    <property type="project" value="UniProtKB-UniRule"/>
</dbReference>
<evidence type="ECO:0000256" key="8">
    <source>
        <dbReference type="ARBA" id="ARBA00022840"/>
    </source>
</evidence>
<dbReference type="InterPro" id="IPR027434">
    <property type="entry name" value="Homing_endonucl"/>
</dbReference>
<comment type="function">
    <text evidence="14">The main replicative DNA helicase, it participates in initiation and elongation during chromosome replication. Travels ahead of the DNA replisome, separating dsDNA into templates for DNA synthesis. A processive ATP-dependent 5'-3' DNA helicase it has DNA-dependent ATPase activity.</text>
</comment>
<dbReference type="GO" id="GO:0005524">
    <property type="term" value="F:ATP binding"/>
    <property type="evidence" value="ECO:0007669"/>
    <property type="project" value="UniProtKB-UniRule"/>
</dbReference>
<dbReference type="Pfam" id="PF05203">
    <property type="entry name" value="Hom_end_hint"/>
    <property type="match status" value="1"/>
</dbReference>
<dbReference type="NCBIfam" id="TIGR00665">
    <property type="entry name" value="DnaB"/>
    <property type="match status" value="1"/>
</dbReference>
<keyword evidence="3 14" id="KW-0235">DNA replication</keyword>
<feature type="domain" description="DOD-type homing endonuclease" evidence="15">
    <location>
        <begin position="315"/>
        <end position="419"/>
    </location>
</feature>
<evidence type="ECO:0000256" key="2">
    <source>
        <dbReference type="ARBA" id="ARBA00022515"/>
    </source>
</evidence>
<keyword evidence="4" id="KW-0677">Repeat</keyword>
<evidence type="ECO:0000256" key="11">
    <source>
        <dbReference type="ARBA" id="ARBA00044940"/>
    </source>
</evidence>
<accession>A0A839HD93</accession>
<dbReference type="GO" id="GO:1990077">
    <property type="term" value="C:primosome complex"/>
    <property type="evidence" value="ECO:0007669"/>
    <property type="project" value="UniProtKB-UniRule"/>
</dbReference>
<dbReference type="Pfam" id="PF00772">
    <property type="entry name" value="DnaB"/>
    <property type="match status" value="1"/>
</dbReference>
<dbReference type="EMBL" id="JABVCQ010000022">
    <property type="protein sequence ID" value="MBB1126611.1"/>
    <property type="molecule type" value="Genomic_DNA"/>
</dbReference>
<proteinExistence type="inferred from homology"/>
<dbReference type="SUPFAM" id="SSF48024">
    <property type="entry name" value="N-terminal domain of DnaB helicase"/>
    <property type="match status" value="1"/>
</dbReference>
<keyword evidence="6 14" id="KW-0378">Hydrolase</keyword>
<organism evidence="17 18">
    <name type="scientific">Thiospirillum jenense</name>
    <dbReference type="NCBI Taxonomy" id="1653858"/>
    <lineage>
        <taxon>Bacteria</taxon>
        <taxon>Pseudomonadati</taxon>
        <taxon>Pseudomonadota</taxon>
        <taxon>Gammaproteobacteria</taxon>
        <taxon>Chromatiales</taxon>
        <taxon>Chromatiaceae</taxon>
        <taxon>Thiospirillum</taxon>
    </lineage>
</organism>
<dbReference type="GO" id="GO:0006269">
    <property type="term" value="P:DNA replication, synthesis of primer"/>
    <property type="evidence" value="ECO:0007669"/>
    <property type="project" value="UniProtKB-UniRule"/>
</dbReference>
<dbReference type="GO" id="GO:0016787">
    <property type="term" value="F:hydrolase activity"/>
    <property type="evidence" value="ECO:0007669"/>
    <property type="project" value="UniProtKB-KW"/>
</dbReference>
<evidence type="ECO:0000313" key="17">
    <source>
        <dbReference type="EMBL" id="MBB1126611.1"/>
    </source>
</evidence>
<evidence type="ECO:0000256" key="6">
    <source>
        <dbReference type="ARBA" id="ARBA00022801"/>
    </source>
</evidence>
<evidence type="ECO:0000256" key="10">
    <source>
        <dbReference type="ARBA" id="ARBA00023235"/>
    </source>
</evidence>
<dbReference type="PANTHER" id="PTHR30153">
    <property type="entry name" value="REPLICATIVE DNA HELICASE DNAB"/>
    <property type="match status" value="1"/>
</dbReference>
<comment type="similarity">
    <text evidence="1 14">Belongs to the helicase family. DnaB subfamily.</text>
</comment>
<evidence type="ECO:0000256" key="3">
    <source>
        <dbReference type="ARBA" id="ARBA00022705"/>
    </source>
</evidence>
<evidence type="ECO:0000256" key="5">
    <source>
        <dbReference type="ARBA" id="ARBA00022741"/>
    </source>
</evidence>
<dbReference type="InterPro" id="IPR004042">
    <property type="entry name" value="Intein_endonuc_central"/>
</dbReference>
<dbReference type="PROSITE" id="PS51199">
    <property type="entry name" value="SF4_HELICASE"/>
    <property type="match status" value="2"/>
</dbReference>
<dbReference type="InterPro" id="IPR007869">
    <property type="entry name" value="Homing_endonuc_PI-Sce"/>
</dbReference>
<dbReference type="InterPro" id="IPR007868">
    <property type="entry name" value="Hom_end_hint"/>
</dbReference>
<evidence type="ECO:0000256" key="4">
    <source>
        <dbReference type="ARBA" id="ARBA00022737"/>
    </source>
</evidence>
<dbReference type="Pfam" id="PF05204">
    <property type="entry name" value="Hom_end"/>
    <property type="match status" value="1"/>
</dbReference>
<dbReference type="AlphaFoldDB" id="A0A839HD93"/>
<dbReference type="EC" id="5.6.2.3" evidence="13 14"/>
<keyword evidence="10" id="KW-0413">Isomerase</keyword>
<comment type="catalytic activity">
    <reaction evidence="12 14">
        <text>ATP + H2O = ADP + phosphate + H(+)</text>
        <dbReference type="Rhea" id="RHEA:13065"/>
        <dbReference type="ChEBI" id="CHEBI:15377"/>
        <dbReference type="ChEBI" id="CHEBI:15378"/>
        <dbReference type="ChEBI" id="CHEBI:30616"/>
        <dbReference type="ChEBI" id="CHEBI:43474"/>
        <dbReference type="ChEBI" id="CHEBI:456216"/>
        <dbReference type="EC" id="5.6.2.3"/>
    </reaction>
</comment>
<reference evidence="17 18" key="1">
    <citation type="journal article" date="2020" name="Arch. Microbiol.">
        <title>The genome sequence of the giant phototrophic gammaproteobacterium Thiospirillum jenense gives insight into its physiological properties and phylogenetic relationships.</title>
        <authorList>
            <person name="Imhoff J.F."/>
            <person name="Meyer T.E."/>
            <person name="Kyndt J.A."/>
        </authorList>
    </citation>
    <scope>NUCLEOTIDE SEQUENCE [LARGE SCALE GENOMIC DNA]</scope>
    <source>
        <strain evidence="17 18">DSM 216</strain>
    </source>
</reference>
<sequence>MLSNQTWELIADKVSEQDFYHYKHRLIFRAIQLLADENQPCDIITLAEALEKHKLLNESGGLPYLAEIESNTATAANAIYYAHIIRFNSVLRQLIRVGTEITDLAFDTQGRSEAEILDHAESKVFQIAEQLRRGGGFISIKQLVTQASQRIDDLYHQEGALTGLPTGFTDLDEKTSGLQNSELIIVAGRPSMGKCFGKGTPILMYSGDVKAVENIQVGDLLMGNDSTPRRVLSLARGQEKMYWIRQNKGLDYRVNESHILALKRRRNTGSHQTGDMLNIALTDYLHSAPKFRSHYKGYKVAIEFAEQPLPIAPYFFGLWLGDGSSSSVSIATTAQEIVDYLREYAIASAEYLLSELGVLHNKHIPQLFLANSKQHRVQLLAGLIDSAGDYLPQCNTYEITQKNAHLAKQIKWLCDSLGFRTSLVAKQATIQSIDDRTTVYRVRFSGNLDTIPVKIPRKQATAWTSHRTWQQTGITVEYDKVDNYYGFVCDGNRLFLLEDMTVVHNTSFAMNMAEHVAINTNKTVAVFSMEMSGESLAMRLLSSVGRIDQQRVRSGRLMDEDWPRLTTAMATLSNAPLYIDDTGALSPTELRARVRRLQRDLTRENKELGMIVVDYIQLMQTSTHNENRATEISLISRSMKALAKELQVPVVALSQLNRSLENRPSKRPVMSDLRESGAIEQDADLIIFIYRDEVYNPESPDKGTAEIIIGKQRNGPIGTVKLAFLGQYTRFENLATEAYGGERGY</sequence>
<dbReference type="SUPFAM" id="SSF52540">
    <property type="entry name" value="P-loop containing nucleoside triphosphate hydrolases"/>
    <property type="match status" value="1"/>
</dbReference>
<dbReference type="InterPro" id="IPR007692">
    <property type="entry name" value="DNA_helicase_DnaB"/>
</dbReference>
<feature type="domain" description="SF4 helicase" evidence="16">
    <location>
        <begin position="506"/>
        <end position="738"/>
    </location>
</feature>
<dbReference type="CDD" id="cd00984">
    <property type="entry name" value="DnaB_C"/>
    <property type="match status" value="1"/>
</dbReference>
<keyword evidence="2 14" id="KW-0639">Primosome</keyword>
<dbReference type="Gene3D" id="3.10.28.10">
    <property type="entry name" value="Homing endonucleases"/>
    <property type="match status" value="1"/>
</dbReference>
<dbReference type="SUPFAM" id="SSF51294">
    <property type="entry name" value="Hedgehog/intein (Hint) domain"/>
    <property type="match status" value="1"/>
</dbReference>
<evidence type="ECO:0000259" key="16">
    <source>
        <dbReference type="PROSITE" id="PS51199"/>
    </source>
</evidence>
<dbReference type="GO" id="GO:0043139">
    <property type="term" value="F:5'-3' DNA helicase activity"/>
    <property type="evidence" value="ECO:0007669"/>
    <property type="project" value="UniProtKB-EC"/>
</dbReference>
<evidence type="ECO:0000256" key="12">
    <source>
        <dbReference type="ARBA" id="ARBA00048954"/>
    </source>
</evidence>
<dbReference type="Gene3D" id="1.10.860.10">
    <property type="entry name" value="DNAb Helicase, Chain A"/>
    <property type="match status" value="1"/>
</dbReference>
<comment type="function">
    <text evidence="11">The intein is an endonuclease.</text>
</comment>
<dbReference type="InterPro" id="IPR027417">
    <property type="entry name" value="P-loop_NTPase"/>
</dbReference>
<dbReference type="Gene3D" id="3.40.50.300">
    <property type="entry name" value="P-loop containing nucleotide triphosphate hydrolases"/>
    <property type="match status" value="2"/>
</dbReference>
<keyword evidence="5 14" id="KW-0547">Nucleotide-binding</keyword>
<dbReference type="PANTHER" id="PTHR30153:SF2">
    <property type="entry name" value="REPLICATIVE DNA HELICASE"/>
    <property type="match status" value="1"/>
</dbReference>
<evidence type="ECO:0000256" key="1">
    <source>
        <dbReference type="ARBA" id="ARBA00008428"/>
    </source>
</evidence>
<evidence type="ECO:0000256" key="9">
    <source>
        <dbReference type="ARBA" id="ARBA00023125"/>
    </source>
</evidence>
<keyword evidence="18" id="KW-1185">Reference proteome</keyword>
<gene>
    <name evidence="17" type="primary">dnaB</name>
    <name evidence="17" type="ORF">HUK38_10275</name>
</gene>
<keyword evidence="9 14" id="KW-0238">DNA-binding</keyword>
<protein>
    <recommendedName>
        <fullName evidence="13 14">Replicative DNA helicase</fullName>
        <ecNumber evidence="13 14">5.6.2.3</ecNumber>
    </recommendedName>
</protein>
<dbReference type="InterPro" id="IPR036844">
    <property type="entry name" value="Hint_dom_sf"/>
</dbReference>
<dbReference type="InterPro" id="IPR036185">
    <property type="entry name" value="DNA_heli_DnaB-like_N_sf"/>
</dbReference>
<evidence type="ECO:0000259" key="15">
    <source>
        <dbReference type="PROSITE" id="PS50819"/>
    </source>
</evidence>
<keyword evidence="8 14" id="KW-0067">ATP-binding</keyword>
<keyword evidence="7 14" id="KW-0347">Helicase</keyword>
<name>A0A839HD93_9GAMM</name>
<feature type="domain" description="SF4 helicase" evidence="16">
    <location>
        <begin position="157"/>
        <end position="194"/>
    </location>
</feature>
<dbReference type="InterPro" id="IPR007693">
    <property type="entry name" value="DNA_helicase_DnaB-like_N"/>
</dbReference>
<dbReference type="SUPFAM" id="SSF55608">
    <property type="entry name" value="Homing endonucleases"/>
    <property type="match status" value="1"/>
</dbReference>
<evidence type="ECO:0000256" key="7">
    <source>
        <dbReference type="ARBA" id="ARBA00022806"/>
    </source>
</evidence>
<dbReference type="InterPro" id="IPR007694">
    <property type="entry name" value="DNA_helicase_DnaB-like_C"/>
</dbReference>
<comment type="caution">
    <text evidence="17">The sequence shown here is derived from an EMBL/GenBank/DDBJ whole genome shotgun (WGS) entry which is preliminary data.</text>
</comment>
<dbReference type="GO" id="GO:0004519">
    <property type="term" value="F:endonuclease activity"/>
    <property type="evidence" value="ECO:0007669"/>
    <property type="project" value="InterPro"/>
</dbReference>
<dbReference type="GO" id="GO:0030908">
    <property type="term" value="P:protein splicing"/>
    <property type="evidence" value="ECO:0007669"/>
    <property type="project" value="InterPro"/>
</dbReference>